<evidence type="ECO:0000313" key="1">
    <source>
        <dbReference type="EMBL" id="KAK3724906.1"/>
    </source>
</evidence>
<dbReference type="EMBL" id="JAUTXU010000004">
    <property type="protein sequence ID" value="KAK3724906.1"/>
    <property type="molecule type" value="Genomic_DNA"/>
</dbReference>
<gene>
    <name evidence="1" type="ORF">LTR37_000954</name>
</gene>
<comment type="caution">
    <text evidence="1">The sequence shown here is derived from an EMBL/GenBank/DDBJ whole genome shotgun (WGS) entry which is preliminary data.</text>
</comment>
<dbReference type="Proteomes" id="UP001281147">
    <property type="component" value="Unassembled WGS sequence"/>
</dbReference>
<name>A0ACC3NXX7_9PEZI</name>
<proteinExistence type="predicted"/>
<sequence>MAAESIAQDAPTAAEPSRLQKLPAELRNRIYELVLPRSNVVYAAFESREYIKREIEEPVTQPALTRTCKQIRAEALALFYGALPVWIGRVDNLNHESYLSGWAMWLTAIGAENRSLLKSVFSRRKAEVADMLKVRLGRIDERVNIVPISRKELAAEVEALAYQKFRSDVHRVFFKR</sequence>
<reference evidence="1" key="1">
    <citation type="submission" date="2023-07" db="EMBL/GenBank/DDBJ databases">
        <title>Black Yeasts Isolated from many extreme environments.</title>
        <authorList>
            <person name="Coleine C."/>
            <person name="Stajich J.E."/>
            <person name="Selbmann L."/>
        </authorList>
    </citation>
    <scope>NUCLEOTIDE SEQUENCE</scope>
    <source>
        <strain evidence="1">CCFEE 5714</strain>
    </source>
</reference>
<organism evidence="1 2">
    <name type="scientific">Vermiconidia calcicola</name>
    <dbReference type="NCBI Taxonomy" id="1690605"/>
    <lineage>
        <taxon>Eukaryota</taxon>
        <taxon>Fungi</taxon>
        <taxon>Dikarya</taxon>
        <taxon>Ascomycota</taxon>
        <taxon>Pezizomycotina</taxon>
        <taxon>Dothideomycetes</taxon>
        <taxon>Dothideomycetidae</taxon>
        <taxon>Mycosphaerellales</taxon>
        <taxon>Extremaceae</taxon>
        <taxon>Vermiconidia</taxon>
    </lineage>
</organism>
<protein>
    <submittedName>
        <fullName evidence="1">Uncharacterized protein</fullName>
    </submittedName>
</protein>
<accession>A0ACC3NXX7</accession>
<keyword evidence="2" id="KW-1185">Reference proteome</keyword>
<evidence type="ECO:0000313" key="2">
    <source>
        <dbReference type="Proteomes" id="UP001281147"/>
    </source>
</evidence>